<dbReference type="PROSITE" id="PS51387">
    <property type="entry name" value="FAD_PCMH"/>
    <property type="match status" value="1"/>
</dbReference>
<feature type="signal peptide" evidence="3">
    <location>
        <begin position="1"/>
        <end position="24"/>
    </location>
</feature>
<keyword evidence="3" id="KW-0732">Signal</keyword>
<evidence type="ECO:0000256" key="2">
    <source>
        <dbReference type="ARBA" id="ARBA00023002"/>
    </source>
</evidence>
<dbReference type="InterPro" id="IPR050432">
    <property type="entry name" value="FAD-linked_Oxidoreductases_BP"/>
</dbReference>
<dbReference type="PANTHER" id="PTHR13878">
    <property type="entry name" value="GULONOLACTONE OXIDASE"/>
    <property type="match status" value="1"/>
</dbReference>
<dbReference type="PANTHER" id="PTHR13878:SF97">
    <property type="entry name" value="ISOAMYL ALCOHOL OXIDASE"/>
    <property type="match status" value="1"/>
</dbReference>
<dbReference type="InterPro" id="IPR006094">
    <property type="entry name" value="Oxid_FAD_bind_N"/>
</dbReference>
<name>A0A5C3L3K5_COPMA</name>
<proteinExistence type="inferred from homology"/>
<evidence type="ECO:0000313" key="6">
    <source>
        <dbReference type="Proteomes" id="UP000307440"/>
    </source>
</evidence>
<evidence type="ECO:0000313" key="5">
    <source>
        <dbReference type="EMBL" id="TFK27133.1"/>
    </source>
</evidence>
<feature type="domain" description="FAD-binding PCMH-type" evidence="4">
    <location>
        <begin position="134"/>
        <end position="316"/>
    </location>
</feature>
<protein>
    <submittedName>
        <fullName evidence="5">FAD binding domain-containing protein</fullName>
    </submittedName>
</protein>
<dbReference type="STRING" id="230819.A0A5C3L3K5"/>
<dbReference type="InterPro" id="IPR036318">
    <property type="entry name" value="FAD-bd_PCMH-like_sf"/>
</dbReference>
<comment type="similarity">
    <text evidence="1">Belongs to the oxygen-dependent FAD-linked oxidoreductase family.</text>
</comment>
<evidence type="ECO:0000256" key="3">
    <source>
        <dbReference type="SAM" id="SignalP"/>
    </source>
</evidence>
<gene>
    <name evidence="5" type="ORF">FA15DRAFT_666629</name>
</gene>
<evidence type="ECO:0000256" key="1">
    <source>
        <dbReference type="ARBA" id="ARBA00005466"/>
    </source>
</evidence>
<organism evidence="5 6">
    <name type="scientific">Coprinopsis marcescibilis</name>
    <name type="common">Agaric fungus</name>
    <name type="synonym">Psathyrella marcescibilis</name>
    <dbReference type="NCBI Taxonomy" id="230819"/>
    <lineage>
        <taxon>Eukaryota</taxon>
        <taxon>Fungi</taxon>
        <taxon>Dikarya</taxon>
        <taxon>Basidiomycota</taxon>
        <taxon>Agaricomycotina</taxon>
        <taxon>Agaricomycetes</taxon>
        <taxon>Agaricomycetidae</taxon>
        <taxon>Agaricales</taxon>
        <taxon>Agaricineae</taxon>
        <taxon>Psathyrellaceae</taxon>
        <taxon>Coprinopsis</taxon>
    </lineage>
</organism>
<sequence length="587" mass="64599">MLALAALPGLSVVLLLLQGISVNASPAPDEITTIGTTRYACKCYRGDRCWPSSNSWAILNYTVNGNLRAVVPDPAVCYNTFNGRRTYNAEACAEVTRKWTDQNWQSDRQVSAHWILWTNTTCLPTENPDDSCTLGNLPEYVIMAKRAEHIKAGVDFARRNNLRLIIRNTGHDFLGRSTGFGSLAINTHALKDVRFVDRYRGPGSWTGGAVTVGAGIQGRELLTLAHEQNPPRVFVGGECPSVGFAGGYIQGGGHGPLASLYGMAADQALSFDVVTADGRYVTANSAVNSDLFWALKGGGPSTFAAVVSVTVKTFVDAPAAGASLYVNFTHTVDQELIWKGFRAFHNLANHYIDNNMFAYYEAFPFIFRVRPFVAPQSNATRLAEILKPLYDQLQAEGVPYDSEIKEYSSYYDLYIDLFEDEVSGANTLVGGRLFTRRDIAEHGDEIAAAKRSIVQNGMIGHIVGPGVNLPVSDTAINPVWRNGSSFTITLYEQPFGTSWEEKMAGEKYLTDIVDGPLRAASPYGAAYVNEGNLAEPNWQTAYWGDNYPRLLELKQKWDPLGVFYARTTPGTENWEMLDEGKKLCKRV</sequence>
<dbReference type="GO" id="GO:0071949">
    <property type="term" value="F:FAD binding"/>
    <property type="evidence" value="ECO:0007669"/>
    <property type="project" value="InterPro"/>
</dbReference>
<keyword evidence="2" id="KW-0560">Oxidoreductase</keyword>
<dbReference type="GO" id="GO:0016491">
    <property type="term" value="F:oxidoreductase activity"/>
    <property type="evidence" value="ECO:0007669"/>
    <property type="project" value="UniProtKB-KW"/>
</dbReference>
<dbReference type="EMBL" id="ML210167">
    <property type="protein sequence ID" value="TFK27133.1"/>
    <property type="molecule type" value="Genomic_DNA"/>
</dbReference>
<dbReference type="Pfam" id="PF08031">
    <property type="entry name" value="BBE"/>
    <property type="match status" value="1"/>
</dbReference>
<dbReference type="InterPro" id="IPR016166">
    <property type="entry name" value="FAD-bd_PCMH"/>
</dbReference>
<feature type="chain" id="PRO_5023015322" evidence="3">
    <location>
        <begin position="25"/>
        <end position="587"/>
    </location>
</feature>
<keyword evidence="6" id="KW-1185">Reference proteome</keyword>
<dbReference type="InterPro" id="IPR012951">
    <property type="entry name" value="BBE"/>
</dbReference>
<dbReference type="AlphaFoldDB" id="A0A5C3L3K5"/>
<reference evidence="5 6" key="1">
    <citation type="journal article" date="2019" name="Nat. Ecol. Evol.">
        <title>Megaphylogeny resolves global patterns of mushroom evolution.</title>
        <authorList>
            <person name="Varga T."/>
            <person name="Krizsan K."/>
            <person name="Foldi C."/>
            <person name="Dima B."/>
            <person name="Sanchez-Garcia M."/>
            <person name="Sanchez-Ramirez S."/>
            <person name="Szollosi G.J."/>
            <person name="Szarkandi J.G."/>
            <person name="Papp V."/>
            <person name="Albert L."/>
            <person name="Andreopoulos W."/>
            <person name="Angelini C."/>
            <person name="Antonin V."/>
            <person name="Barry K.W."/>
            <person name="Bougher N.L."/>
            <person name="Buchanan P."/>
            <person name="Buyck B."/>
            <person name="Bense V."/>
            <person name="Catcheside P."/>
            <person name="Chovatia M."/>
            <person name="Cooper J."/>
            <person name="Damon W."/>
            <person name="Desjardin D."/>
            <person name="Finy P."/>
            <person name="Geml J."/>
            <person name="Haridas S."/>
            <person name="Hughes K."/>
            <person name="Justo A."/>
            <person name="Karasinski D."/>
            <person name="Kautmanova I."/>
            <person name="Kiss B."/>
            <person name="Kocsube S."/>
            <person name="Kotiranta H."/>
            <person name="LaButti K.M."/>
            <person name="Lechner B.E."/>
            <person name="Liimatainen K."/>
            <person name="Lipzen A."/>
            <person name="Lukacs Z."/>
            <person name="Mihaltcheva S."/>
            <person name="Morgado L.N."/>
            <person name="Niskanen T."/>
            <person name="Noordeloos M.E."/>
            <person name="Ohm R.A."/>
            <person name="Ortiz-Santana B."/>
            <person name="Ovrebo C."/>
            <person name="Racz N."/>
            <person name="Riley R."/>
            <person name="Savchenko A."/>
            <person name="Shiryaev A."/>
            <person name="Soop K."/>
            <person name="Spirin V."/>
            <person name="Szebenyi C."/>
            <person name="Tomsovsky M."/>
            <person name="Tulloss R.E."/>
            <person name="Uehling J."/>
            <person name="Grigoriev I.V."/>
            <person name="Vagvolgyi C."/>
            <person name="Papp T."/>
            <person name="Martin F.M."/>
            <person name="Miettinen O."/>
            <person name="Hibbett D.S."/>
            <person name="Nagy L.G."/>
        </authorList>
    </citation>
    <scope>NUCLEOTIDE SEQUENCE [LARGE SCALE GENOMIC DNA]</scope>
    <source>
        <strain evidence="5 6">CBS 121175</strain>
    </source>
</reference>
<evidence type="ECO:0000259" key="4">
    <source>
        <dbReference type="PROSITE" id="PS51387"/>
    </source>
</evidence>
<dbReference type="Pfam" id="PF01565">
    <property type="entry name" value="FAD_binding_4"/>
    <property type="match status" value="1"/>
</dbReference>
<dbReference type="OrthoDB" id="9983560at2759"/>
<dbReference type="Proteomes" id="UP000307440">
    <property type="component" value="Unassembled WGS sequence"/>
</dbReference>
<dbReference type="Gene3D" id="3.30.465.10">
    <property type="match status" value="2"/>
</dbReference>
<dbReference type="SUPFAM" id="SSF56176">
    <property type="entry name" value="FAD-binding/transporter-associated domain-like"/>
    <property type="match status" value="1"/>
</dbReference>
<dbReference type="InterPro" id="IPR016169">
    <property type="entry name" value="FAD-bd_PCMH_sub2"/>
</dbReference>
<accession>A0A5C3L3K5</accession>